<dbReference type="EMBL" id="VFRP01000013">
    <property type="protein sequence ID" value="TPE49759.1"/>
    <property type="molecule type" value="Genomic_DNA"/>
</dbReference>
<organism evidence="2 3">
    <name type="scientific">Amaricoccus solimangrovi</name>
    <dbReference type="NCBI Taxonomy" id="2589815"/>
    <lineage>
        <taxon>Bacteria</taxon>
        <taxon>Pseudomonadati</taxon>
        <taxon>Pseudomonadota</taxon>
        <taxon>Alphaproteobacteria</taxon>
        <taxon>Rhodobacterales</taxon>
        <taxon>Paracoccaceae</taxon>
        <taxon>Amaricoccus</taxon>
    </lineage>
</organism>
<evidence type="ECO:0000313" key="3">
    <source>
        <dbReference type="Proteomes" id="UP000319255"/>
    </source>
</evidence>
<keyword evidence="1" id="KW-0732">Signal</keyword>
<name>A0A501WJR1_9RHOB</name>
<comment type="caution">
    <text evidence="2">The sequence shown here is derived from an EMBL/GenBank/DDBJ whole genome shotgun (WGS) entry which is preliminary data.</text>
</comment>
<sequence>MAPRLIRAALLAAGLPGAAGAVDLDALTGLDPRAACVAYLLTELGARYQAGGLGQPGYAAEAAMLLPITRGQAGRPNPGLERRIDAMMERISAEAPGTAELARKAELCRARLGL</sequence>
<keyword evidence="3" id="KW-1185">Reference proteome</keyword>
<evidence type="ECO:0008006" key="4">
    <source>
        <dbReference type="Google" id="ProtNLM"/>
    </source>
</evidence>
<feature type="chain" id="PRO_5021376490" description="Rap1a immunity protein domain-containing protein" evidence="1">
    <location>
        <begin position="22"/>
        <end position="114"/>
    </location>
</feature>
<accession>A0A501WJR1</accession>
<proteinExistence type="predicted"/>
<protein>
    <recommendedName>
        <fullName evidence="4">Rap1a immunity protein domain-containing protein</fullName>
    </recommendedName>
</protein>
<dbReference type="AlphaFoldDB" id="A0A501WJR1"/>
<evidence type="ECO:0000313" key="2">
    <source>
        <dbReference type="EMBL" id="TPE49759.1"/>
    </source>
</evidence>
<dbReference type="RefSeq" id="WP_140454761.1">
    <property type="nucleotide sequence ID" value="NZ_VFRP01000013.1"/>
</dbReference>
<dbReference type="Proteomes" id="UP000319255">
    <property type="component" value="Unassembled WGS sequence"/>
</dbReference>
<reference evidence="2 3" key="1">
    <citation type="submission" date="2019-06" db="EMBL/GenBank/DDBJ databases">
        <title>A novel bacterium of genus Amaricoccus, isolated from marine sediment.</title>
        <authorList>
            <person name="Huang H."/>
            <person name="Mo K."/>
            <person name="Hu Y."/>
        </authorList>
    </citation>
    <scope>NUCLEOTIDE SEQUENCE [LARGE SCALE GENOMIC DNA]</scope>
    <source>
        <strain evidence="2 3">HB172011</strain>
    </source>
</reference>
<feature type="signal peptide" evidence="1">
    <location>
        <begin position="1"/>
        <end position="21"/>
    </location>
</feature>
<gene>
    <name evidence="2" type="ORF">FJM51_14040</name>
</gene>
<evidence type="ECO:0000256" key="1">
    <source>
        <dbReference type="SAM" id="SignalP"/>
    </source>
</evidence>